<dbReference type="InterPro" id="IPR011250">
    <property type="entry name" value="OMP/PagP_B-barrel"/>
</dbReference>
<evidence type="ECO:0000256" key="2">
    <source>
        <dbReference type="SAM" id="SignalP"/>
    </source>
</evidence>
<protein>
    <submittedName>
        <fullName evidence="4">Outer membrane beta-barrel protein</fullName>
    </submittedName>
</protein>
<proteinExistence type="predicted"/>
<keyword evidence="1 2" id="KW-0732">Signal</keyword>
<comment type="caution">
    <text evidence="4">The sequence shown here is derived from an EMBL/GenBank/DDBJ whole genome shotgun (WGS) entry which is preliminary data.</text>
</comment>
<evidence type="ECO:0000259" key="3">
    <source>
        <dbReference type="Pfam" id="PF13505"/>
    </source>
</evidence>
<reference evidence="4" key="1">
    <citation type="submission" date="2020-12" db="EMBL/GenBank/DDBJ databases">
        <title>Snuella sp. nov., isolated from sediment in Incheon.</title>
        <authorList>
            <person name="Kim W."/>
        </authorList>
    </citation>
    <scope>NUCLEOTIDE SEQUENCE</scope>
    <source>
        <strain evidence="4">CAU 1569</strain>
    </source>
</reference>
<dbReference type="SUPFAM" id="SSF56925">
    <property type="entry name" value="OMPA-like"/>
    <property type="match status" value="1"/>
</dbReference>
<dbReference type="Pfam" id="PF13505">
    <property type="entry name" value="OMP_b-brl"/>
    <property type="match status" value="1"/>
</dbReference>
<organism evidence="4 5">
    <name type="scientific">Snuella sedimenti</name>
    <dbReference type="NCBI Taxonomy" id="2798802"/>
    <lineage>
        <taxon>Bacteria</taxon>
        <taxon>Pseudomonadati</taxon>
        <taxon>Bacteroidota</taxon>
        <taxon>Flavobacteriia</taxon>
        <taxon>Flavobacteriales</taxon>
        <taxon>Flavobacteriaceae</taxon>
        <taxon>Snuella</taxon>
    </lineage>
</organism>
<dbReference type="EMBL" id="JAELVQ010000021">
    <property type="protein sequence ID" value="MBJ6369193.1"/>
    <property type="molecule type" value="Genomic_DNA"/>
</dbReference>
<evidence type="ECO:0000313" key="4">
    <source>
        <dbReference type="EMBL" id="MBJ6369193.1"/>
    </source>
</evidence>
<keyword evidence="5" id="KW-1185">Reference proteome</keyword>
<evidence type="ECO:0000256" key="1">
    <source>
        <dbReference type="ARBA" id="ARBA00022729"/>
    </source>
</evidence>
<feature type="chain" id="PRO_5035215474" evidence="2">
    <location>
        <begin position="23"/>
        <end position="165"/>
    </location>
</feature>
<evidence type="ECO:0000313" key="5">
    <source>
        <dbReference type="Proteomes" id="UP000610931"/>
    </source>
</evidence>
<dbReference type="Proteomes" id="UP000610931">
    <property type="component" value="Unassembled WGS sequence"/>
</dbReference>
<dbReference type="RefSeq" id="WP_199116064.1">
    <property type="nucleotide sequence ID" value="NZ_JAELVQ010000021.1"/>
</dbReference>
<gene>
    <name evidence="4" type="ORF">JF259_13945</name>
</gene>
<name>A0A8J7LPD4_9FLAO</name>
<feature type="domain" description="Outer membrane protein beta-barrel" evidence="3">
    <location>
        <begin position="6"/>
        <end position="162"/>
    </location>
</feature>
<sequence>MKKIFLCAAIAVLGLTSVNAQGEPKVGVNAGLVVGDFSDGYSFNLALDVAYLWGLSDQIEAGATVGYSHSFGKDVEGFKVDDASFLPLAASGRFNVSEEFAFGVDLGYAVGIDEGNDGGFYYAPRIQYGVSDNLDIVAAYRGVSMDAGPVTLGFNTITLGVEFEL</sequence>
<dbReference type="AlphaFoldDB" id="A0A8J7LPD4"/>
<feature type="signal peptide" evidence="2">
    <location>
        <begin position="1"/>
        <end position="22"/>
    </location>
</feature>
<dbReference type="InterPro" id="IPR027385">
    <property type="entry name" value="Beta-barrel_OMP"/>
</dbReference>
<accession>A0A8J7LPD4</accession>